<evidence type="ECO:0000313" key="4">
    <source>
        <dbReference type="Proteomes" id="UP000198767"/>
    </source>
</evidence>
<feature type="domain" description="XdhC Rossmann" evidence="2">
    <location>
        <begin position="159"/>
        <end position="300"/>
    </location>
</feature>
<dbReference type="EMBL" id="FMWG01000001">
    <property type="protein sequence ID" value="SCZ51170.1"/>
    <property type="molecule type" value="Genomic_DNA"/>
</dbReference>
<dbReference type="InterPro" id="IPR027051">
    <property type="entry name" value="XdhC_Rossmann_dom"/>
</dbReference>
<dbReference type="AlphaFoldDB" id="A0A1G5PPS3"/>
<evidence type="ECO:0000259" key="1">
    <source>
        <dbReference type="Pfam" id="PF02625"/>
    </source>
</evidence>
<dbReference type="RefSeq" id="WP_090215433.1">
    <property type="nucleotide sequence ID" value="NZ_FMWG01000001.1"/>
</dbReference>
<dbReference type="NCBIfam" id="TIGR02964">
    <property type="entry name" value="xanthine_xdhC"/>
    <property type="match status" value="1"/>
</dbReference>
<dbReference type="InterPro" id="IPR014308">
    <property type="entry name" value="Xanthine_DH_XdhC"/>
</dbReference>
<feature type="domain" description="XdhC- CoxI" evidence="1">
    <location>
        <begin position="13"/>
        <end position="70"/>
    </location>
</feature>
<keyword evidence="4" id="KW-1185">Reference proteome</keyword>
<dbReference type="InterPro" id="IPR003777">
    <property type="entry name" value="XdhC_CoxI"/>
</dbReference>
<proteinExistence type="predicted"/>
<dbReference type="STRING" id="1156985.SAMN04488118_101433"/>
<dbReference type="Pfam" id="PF13478">
    <property type="entry name" value="XdhC_C"/>
    <property type="match status" value="1"/>
</dbReference>
<dbReference type="Proteomes" id="UP000198767">
    <property type="component" value="Unassembled WGS sequence"/>
</dbReference>
<reference evidence="3 4" key="1">
    <citation type="submission" date="2016-10" db="EMBL/GenBank/DDBJ databases">
        <authorList>
            <person name="de Groot N.N."/>
        </authorList>
    </citation>
    <scope>NUCLEOTIDE SEQUENCE [LARGE SCALE GENOMIC DNA]</scope>
    <source>
        <strain evidence="3 4">U95</strain>
    </source>
</reference>
<dbReference type="InterPro" id="IPR052698">
    <property type="entry name" value="MoCofactor_Util/Proc"/>
</dbReference>
<evidence type="ECO:0000259" key="2">
    <source>
        <dbReference type="Pfam" id="PF13478"/>
    </source>
</evidence>
<dbReference type="Pfam" id="PF02625">
    <property type="entry name" value="XdhC_CoxI"/>
    <property type="match status" value="1"/>
</dbReference>
<dbReference type="PANTHER" id="PTHR30388:SF6">
    <property type="entry name" value="XANTHINE DEHYDROGENASE SUBUNIT A-RELATED"/>
    <property type="match status" value="1"/>
</dbReference>
<gene>
    <name evidence="3" type="ORF">SAMN04488118_101433</name>
</gene>
<sequence>MTGFDREALKKAVAEHGQVTRVAIAAVRGSSPREVGAAMLVWAGGQSGTIGGGTLEYHAAKTARTQTQYTESSTHALGPDLGQCCGGSVTLISELYDAARCATLTSDIIARPIHATAEKTPPFAVKRILASARNQGQRPDSELIDGWFIEPVHKPSRPVWVWGAGHVGRAIVSILAPLPDLDITWVDTSTSRFPKTYPSNITVLPADDPVRVVHYAPENTAHVILTYSHKLDLALCNALLAQEFSFAGVIGSSTKWARFRRQLVQLGHSAEAPNRITCPIGDPSLGKHPQMIAVGVAAELLRPAQAAAEWNKEYRA</sequence>
<protein>
    <submittedName>
        <fullName evidence="3">Molybdenum cofactor sulfurylase</fullName>
    </submittedName>
</protein>
<dbReference type="Gene3D" id="3.40.50.720">
    <property type="entry name" value="NAD(P)-binding Rossmann-like Domain"/>
    <property type="match status" value="1"/>
</dbReference>
<name>A0A1G5PPS3_9RHOB</name>
<accession>A0A1G5PPS3</accession>
<dbReference type="OrthoDB" id="61481at2"/>
<evidence type="ECO:0000313" key="3">
    <source>
        <dbReference type="EMBL" id="SCZ51170.1"/>
    </source>
</evidence>
<dbReference type="PANTHER" id="PTHR30388">
    <property type="entry name" value="ALDEHYDE OXIDOREDUCTASE MOLYBDENUM COFACTOR ASSEMBLY PROTEIN"/>
    <property type="match status" value="1"/>
</dbReference>
<organism evidence="3 4">
    <name type="scientific">Epibacterium ulvae</name>
    <dbReference type="NCBI Taxonomy" id="1156985"/>
    <lineage>
        <taxon>Bacteria</taxon>
        <taxon>Pseudomonadati</taxon>
        <taxon>Pseudomonadota</taxon>
        <taxon>Alphaproteobacteria</taxon>
        <taxon>Rhodobacterales</taxon>
        <taxon>Roseobacteraceae</taxon>
        <taxon>Epibacterium</taxon>
    </lineage>
</organism>